<dbReference type="EMBL" id="CP083239">
    <property type="protein sequence ID" value="UOK71548.1"/>
    <property type="molecule type" value="Genomic_DNA"/>
</dbReference>
<name>A0A9E7A2N7_9HYPH</name>
<dbReference type="GO" id="GO:0006310">
    <property type="term" value="P:DNA recombination"/>
    <property type="evidence" value="ECO:0007669"/>
    <property type="project" value="UniProtKB-KW"/>
</dbReference>
<keyword evidence="4" id="KW-0233">DNA recombination</keyword>
<sequence>MTVVHVKGFQIFKDRHGKMRCYHRASRMPVDLVKAPIGTAAFLAECARITALQDRASTTRPGTLGALIKEYRGSKDFLERLTRTTRAGYQRVFDYLKPIEDTPLTRFTPPFVVKLRDKAEAKHKRWFANYLKTVLSLLFAWGKERGHVKENPAEGIRSIRRPKGLPKQNRRWTDEERHAVLDAAPAHMLPALALMMFTGLGPKDALTLPRTAYTGGRINTSRSKTEEGVIWPVIDPLRDILAAAPAHSAITLCANSRGRPWTVSGFNSSWMKLQHTLEKAGAIGEGLTLYGLRHTVAAILRESGADLRTIADALGQKTEAMAQMYAQGSDLSKKMDEVAGRFGHEVNSRRTRAVKPGQKI</sequence>
<reference evidence="6" key="1">
    <citation type="submission" date="2021-09" db="EMBL/GenBank/DDBJ databases">
        <title>Network and meta-omics reveal the key degrader and cooperation patterns in an efficient 1,4-dioxane-degrading microbial community.</title>
        <authorList>
            <person name="Dai C."/>
        </authorList>
    </citation>
    <scope>NUCLEOTIDE SEQUENCE</scope>
    <source>
        <strain evidence="6">ZM13</strain>
    </source>
</reference>
<evidence type="ECO:0000256" key="1">
    <source>
        <dbReference type="ARBA" id="ARBA00008857"/>
    </source>
</evidence>
<evidence type="ECO:0000313" key="7">
    <source>
        <dbReference type="Proteomes" id="UP000831684"/>
    </source>
</evidence>
<dbReference type="Gene3D" id="1.10.150.130">
    <property type="match status" value="1"/>
</dbReference>
<dbReference type="AlphaFoldDB" id="A0A9E7A2N7"/>
<dbReference type="PROSITE" id="PS51898">
    <property type="entry name" value="TYR_RECOMBINASE"/>
    <property type="match status" value="1"/>
</dbReference>
<dbReference type="Pfam" id="PF00589">
    <property type="entry name" value="Phage_integrase"/>
    <property type="match status" value="1"/>
</dbReference>
<evidence type="ECO:0000256" key="2">
    <source>
        <dbReference type="ARBA" id="ARBA00022908"/>
    </source>
</evidence>
<dbReference type="KEGG" id="apol:K9D25_02155"/>
<organism evidence="6 7">
    <name type="scientific">Ancylobacter polymorphus</name>
    <dbReference type="NCBI Taxonomy" id="223390"/>
    <lineage>
        <taxon>Bacteria</taxon>
        <taxon>Pseudomonadati</taxon>
        <taxon>Pseudomonadota</taxon>
        <taxon>Alphaproteobacteria</taxon>
        <taxon>Hyphomicrobiales</taxon>
        <taxon>Xanthobacteraceae</taxon>
        <taxon>Ancylobacter</taxon>
    </lineage>
</organism>
<evidence type="ECO:0000256" key="4">
    <source>
        <dbReference type="ARBA" id="ARBA00023172"/>
    </source>
</evidence>
<keyword evidence="2" id="KW-0229">DNA integration</keyword>
<dbReference type="InterPro" id="IPR011010">
    <property type="entry name" value="DNA_brk_join_enz"/>
</dbReference>
<proteinExistence type="inferred from homology"/>
<dbReference type="SUPFAM" id="SSF56349">
    <property type="entry name" value="DNA breaking-rejoining enzymes"/>
    <property type="match status" value="1"/>
</dbReference>
<dbReference type="InterPro" id="IPR002104">
    <property type="entry name" value="Integrase_catalytic"/>
</dbReference>
<dbReference type="InterPro" id="IPR013762">
    <property type="entry name" value="Integrase-like_cat_sf"/>
</dbReference>
<feature type="domain" description="Tyr recombinase" evidence="5">
    <location>
        <begin position="167"/>
        <end position="340"/>
    </location>
</feature>
<accession>A0A9E7A2N7</accession>
<dbReference type="PANTHER" id="PTHR30349:SF64">
    <property type="entry name" value="PROPHAGE INTEGRASE INTD-RELATED"/>
    <property type="match status" value="1"/>
</dbReference>
<dbReference type="RefSeq" id="WP_244378803.1">
    <property type="nucleotide sequence ID" value="NZ_CP083239.1"/>
</dbReference>
<keyword evidence="3" id="KW-0238">DNA-binding</keyword>
<dbReference type="GO" id="GO:0003677">
    <property type="term" value="F:DNA binding"/>
    <property type="evidence" value="ECO:0007669"/>
    <property type="project" value="UniProtKB-KW"/>
</dbReference>
<comment type="similarity">
    <text evidence="1">Belongs to the 'phage' integrase family.</text>
</comment>
<evidence type="ECO:0000313" key="6">
    <source>
        <dbReference type="EMBL" id="UOK71548.1"/>
    </source>
</evidence>
<gene>
    <name evidence="6" type="ORF">K9D25_02155</name>
</gene>
<dbReference type="Gene3D" id="1.10.443.10">
    <property type="entry name" value="Intergrase catalytic core"/>
    <property type="match status" value="1"/>
</dbReference>
<dbReference type="InterPro" id="IPR010998">
    <property type="entry name" value="Integrase_recombinase_N"/>
</dbReference>
<dbReference type="GO" id="GO:0015074">
    <property type="term" value="P:DNA integration"/>
    <property type="evidence" value="ECO:0007669"/>
    <property type="project" value="UniProtKB-KW"/>
</dbReference>
<evidence type="ECO:0000256" key="3">
    <source>
        <dbReference type="ARBA" id="ARBA00023125"/>
    </source>
</evidence>
<protein>
    <submittedName>
        <fullName evidence="6">Tyrosine-type recombinase/integrase</fullName>
    </submittedName>
</protein>
<dbReference type="Proteomes" id="UP000831684">
    <property type="component" value="Chromosome"/>
</dbReference>
<dbReference type="InterPro" id="IPR050090">
    <property type="entry name" value="Tyrosine_recombinase_XerCD"/>
</dbReference>
<dbReference type="PANTHER" id="PTHR30349">
    <property type="entry name" value="PHAGE INTEGRASE-RELATED"/>
    <property type="match status" value="1"/>
</dbReference>
<evidence type="ECO:0000259" key="5">
    <source>
        <dbReference type="PROSITE" id="PS51898"/>
    </source>
</evidence>